<proteinExistence type="predicted"/>
<accession>A0A9N8ZXK1</accession>
<gene>
    <name evidence="2" type="ORF">POCULU_LOCUS3021</name>
</gene>
<protein>
    <submittedName>
        <fullName evidence="2">7227_t:CDS:1</fullName>
    </submittedName>
</protein>
<evidence type="ECO:0000256" key="1">
    <source>
        <dbReference type="SAM" id="SignalP"/>
    </source>
</evidence>
<dbReference type="AlphaFoldDB" id="A0A9N8ZXK1"/>
<sequence length="144" mass="16528">MKPNSVFVIGYLFLFFFVSCAAPYPHRINRAYDDFAVAVFEGHERKGFTVNGLVIIYSQGKKTIAHGQWNTGFENSSWKDYEILIMPHNHEQTFDLTPHISAIEIGQITRWKLEVSETPVSYLKYQSIIVKYKKTKIGSALIHG</sequence>
<feature type="signal peptide" evidence="1">
    <location>
        <begin position="1"/>
        <end position="21"/>
    </location>
</feature>
<keyword evidence="1" id="KW-0732">Signal</keyword>
<dbReference type="EMBL" id="CAJVPJ010000311">
    <property type="protein sequence ID" value="CAG8510058.1"/>
    <property type="molecule type" value="Genomic_DNA"/>
</dbReference>
<dbReference type="PROSITE" id="PS51257">
    <property type="entry name" value="PROKAR_LIPOPROTEIN"/>
    <property type="match status" value="1"/>
</dbReference>
<dbReference type="OrthoDB" id="10340382at2759"/>
<feature type="chain" id="PRO_5040176281" evidence="1">
    <location>
        <begin position="22"/>
        <end position="144"/>
    </location>
</feature>
<dbReference type="Proteomes" id="UP000789572">
    <property type="component" value="Unassembled WGS sequence"/>
</dbReference>
<organism evidence="2 3">
    <name type="scientific">Paraglomus occultum</name>
    <dbReference type="NCBI Taxonomy" id="144539"/>
    <lineage>
        <taxon>Eukaryota</taxon>
        <taxon>Fungi</taxon>
        <taxon>Fungi incertae sedis</taxon>
        <taxon>Mucoromycota</taxon>
        <taxon>Glomeromycotina</taxon>
        <taxon>Glomeromycetes</taxon>
        <taxon>Paraglomerales</taxon>
        <taxon>Paraglomeraceae</taxon>
        <taxon>Paraglomus</taxon>
    </lineage>
</organism>
<keyword evidence="3" id="KW-1185">Reference proteome</keyword>
<reference evidence="2" key="1">
    <citation type="submission" date="2021-06" db="EMBL/GenBank/DDBJ databases">
        <authorList>
            <person name="Kallberg Y."/>
            <person name="Tangrot J."/>
            <person name="Rosling A."/>
        </authorList>
    </citation>
    <scope>NUCLEOTIDE SEQUENCE</scope>
    <source>
        <strain evidence="2">IA702</strain>
    </source>
</reference>
<evidence type="ECO:0000313" key="2">
    <source>
        <dbReference type="EMBL" id="CAG8510058.1"/>
    </source>
</evidence>
<name>A0A9N8ZXK1_9GLOM</name>
<evidence type="ECO:0000313" key="3">
    <source>
        <dbReference type="Proteomes" id="UP000789572"/>
    </source>
</evidence>
<comment type="caution">
    <text evidence="2">The sequence shown here is derived from an EMBL/GenBank/DDBJ whole genome shotgun (WGS) entry which is preliminary data.</text>
</comment>